<dbReference type="OrthoDB" id="4062651at2759"/>
<dbReference type="PROSITE" id="PS50011">
    <property type="entry name" value="PROTEIN_KINASE_DOM"/>
    <property type="match status" value="1"/>
</dbReference>
<evidence type="ECO:0000259" key="2">
    <source>
        <dbReference type="PROSITE" id="PS50011"/>
    </source>
</evidence>
<evidence type="ECO:0000256" key="1">
    <source>
        <dbReference type="SAM" id="SignalP"/>
    </source>
</evidence>
<feature type="chain" id="PRO_5019008953" description="Protein kinase domain-containing protein" evidence="1">
    <location>
        <begin position="18"/>
        <end position="298"/>
    </location>
</feature>
<feature type="signal peptide" evidence="1">
    <location>
        <begin position="1"/>
        <end position="17"/>
    </location>
</feature>
<dbReference type="GO" id="GO:0004672">
    <property type="term" value="F:protein kinase activity"/>
    <property type="evidence" value="ECO:0007669"/>
    <property type="project" value="InterPro"/>
</dbReference>
<protein>
    <recommendedName>
        <fullName evidence="2">Protein kinase domain-containing protein</fullName>
    </recommendedName>
</protein>
<sequence length="298" mass="33398">MAATDFLFLLVPDTLQALSIVEANPKFQLITPDRTKVLAFPFNFKSKYPGRLVSFGKAGCHDVILPSTHRVDNEDQEGYRNDHCFFYLAEGSGELVLRDVSGKTGLFYPNLPDPPENPYRLHGGPPHRQRVIPKGDARIDVMIGSKAQFRFQWPSNGKYGAQTSEKFLQRAKSLAVPGATITNPSVPASEVARQFSRKAQYQLPSQYTPSVKSTTACDITFHRYRCMGEGSFGVVHKVVDLRTGEIWALKEIKLINNGPHGSEFERRRAHERAESLKKEVETIFPLKHVSNSLISTIP</sequence>
<gene>
    <name evidence="3" type="ORF">VPNG_06495</name>
</gene>
<organism evidence="3 4">
    <name type="scientific">Cytospora leucostoma</name>
    <dbReference type="NCBI Taxonomy" id="1230097"/>
    <lineage>
        <taxon>Eukaryota</taxon>
        <taxon>Fungi</taxon>
        <taxon>Dikarya</taxon>
        <taxon>Ascomycota</taxon>
        <taxon>Pezizomycotina</taxon>
        <taxon>Sordariomycetes</taxon>
        <taxon>Sordariomycetidae</taxon>
        <taxon>Diaporthales</taxon>
        <taxon>Cytosporaceae</taxon>
        <taxon>Cytospora</taxon>
    </lineage>
</organism>
<dbReference type="EMBL" id="LKEB01000029">
    <property type="protein sequence ID" value="ROW10028.1"/>
    <property type="molecule type" value="Genomic_DNA"/>
</dbReference>
<dbReference type="Gene3D" id="3.30.200.20">
    <property type="entry name" value="Phosphorylase Kinase, domain 1"/>
    <property type="match status" value="1"/>
</dbReference>
<dbReference type="InterPro" id="IPR000719">
    <property type="entry name" value="Prot_kinase_dom"/>
</dbReference>
<dbReference type="AlphaFoldDB" id="A0A423X2A5"/>
<accession>A0A423X2A5</accession>
<comment type="caution">
    <text evidence="3">The sequence shown here is derived from an EMBL/GenBank/DDBJ whole genome shotgun (WGS) entry which is preliminary data.</text>
</comment>
<evidence type="ECO:0000313" key="3">
    <source>
        <dbReference type="EMBL" id="ROW10028.1"/>
    </source>
</evidence>
<proteinExistence type="predicted"/>
<dbReference type="InterPro" id="IPR011009">
    <property type="entry name" value="Kinase-like_dom_sf"/>
</dbReference>
<dbReference type="GO" id="GO:0005524">
    <property type="term" value="F:ATP binding"/>
    <property type="evidence" value="ECO:0007669"/>
    <property type="project" value="InterPro"/>
</dbReference>
<feature type="domain" description="Protein kinase" evidence="2">
    <location>
        <begin position="221"/>
        <end position="298"/>
    </location>
</feature>
<evidence type="ECO:0000313" key="4">
    <source>
        <dbReference type="Proteomes" id="UP000285146"/>
    </source>
</evidence>
<dbReference type="InParanoid" id="A0A423X2A5"/>
<dbReference type="Proteomes" id="UP000285146">
    <property type="component" value="Unassembled WGS sequence"/>
</dbReference>
<dbReference type="SUPFAM" id="SSF56112">
    <property type="entry name" value="Protein kinase-like (PK-like)"/>
    <property type="match status" value="1"/>
</dbReference>
<keyword evidence="1" id="KW-0732">Signal</keyword>
<name>A0A423X2A5_9PEZI</name>
<keyword evidence="4" id="KW-1185">Reference proteome</keyword>
<reference evidence="3 4" key="1">
    <citation type="submission" date="2015-09" db="EMBL/GenBank/DDBJ databases">
        <title>Host preference determinants of Valsa canker pathogens revealed by comparative genomics.</title>
        <authorList>
            <person name="Yin Z."/>
            <person name="Huang L."/>
        </authorList>
    </citation>
    <scope>NUCLEOTIDE SEQUENCE [LARGE SCALE GENOMIC DNA]</scope>
    <source>
        <strain evidence="3 4">SXYLt</strain>
    </source>
</reference>